<evidence type="ECO:0000256" key="1">
    <source>
        <dbReference type="ARBA" id="ARBA00011353"/>
    </source>
</evidence>
<gene>
    <name evidence="3" type="ORF">IWX46DRAFT_643684</name>
</gene>
<dbReference type="EMBL" id="JBBPDW010000037">
    <property type="protein sequence ID" value="KAK7536486.1"/>
    <property type="molecule type" value="Genomic_DNA"/>
</dbReference>
<comment type="caution">
    <text evidence="3">The sequence shown here is derived from an EMBL/GenBank/DDBJ whole genome shotgun (WGS) entry which is preliminary data.</text>
</comment>
<keyword evidence="4" id="KW-1185">Reference proteome</keyword>
<protein>
    <recommendedName>
        <fullName evidence="5">Chromo domain-containing protein</fullName>
    </recommendedName>
</protein>
<accession>A0ABR1LMR3</accession>
<sequence>MGSGPANSSLLHPKRKRKRIAYDPDPGREWPALRIVAEHKDQYKIEWKGDWLPTWEPKGNASEALVADWVRRSKEGRRPGHSGYYAAKRIIGERGRKYLIDWCPDDFTGEEYAPSWVGKSAATADLVAEWKDLQRTRPADSANDAHATAPNEKSSPPSSQQPSPPPSARLSLEQQLQQDAAESEKNTPVRSEERETLRQTAEPTALQKLLQLRKQKQPSSTSAAETMGGKADCRRPWEDNDGMPSLTAKSVYGVQKRLFQ</sequence>
<feature type="compositionally biased region" description="Polar residues" evidence="2">
    <location>
        <begin position="1"/>
        <end position="10"/>
    </location>
</feature>
<dbReference type="SUPFAM" id="SSF54160">
    <property type="entry name" value="Chromo domain-like"/>
    <property type="match status" value="1"/>
</dbReference>
<dbReference type="Proteomes" id="UP001365128">
    <property type="component" value="Unassembled WGS sequence"/>
</dbReference>
<reference evidence="3 4" key="1">
    <citation type="submission" date="2024-04" db="EMBL/GenBank/DDBJ databases">
        <title>Phyllosticta paracitricarpa is synonymous to the EU quarantine fungus P. citricarpa based on phylogenomic analyses.</title>
        <authorList>
            <consortium name="Lawrence Berkeley National Laboratory"/>
            <person name="Van Ingen-Buijs V.A."/>
            <person name="Van Westerhoven A.C."/>
            <person name="Haridas S."/>
            <person name="Skiadas P."/>
            <person name="Martin F."/>
            <person name="Groenewald J.Z."/>
            <person name="Crous P.W."/>
            <person name="Seidl M.F."/>
        </authorList>
    </citation>
    <scope>NUCLEOTIDE SEQUENCE [LARGE SCALE GENOMIC DNA]</scope>
    <source>
        <strain evidence="3 4">CBS 122670</strain>
    </source>
</reference>
<feature type="region of interest" description="Disordered" evidence="2">
    <location>
        <begin position="1"/>
        <end position="28"/>
    </location>
</feature>
<evidence type="ECO:0000313" key="3">
    <source>
        <dbReference type="EMBL" id="KAK7536486.1"/>
    </source>
</evidence>
<organism evidence="3 4">
    <name type="scientific">Phyllosticta citricarpa</name>
    <dbReference type="NCBI Taxonomy" id="55181"/>
    <lineage>
        <taxon>Eukaryota</taxon>
        <taxon>Fungi</taxon>
        <taxon>Dikarya</taxon>
        <taxon>Ascomycota</taxon>
        <taxon>Pezizomycotina</taxon>
        <taxon>Dothideomycetes</taxon>
        <taxon>Dothideomycetes incertae sedis</taxon>
        <taxon>Botryosphaeriales</taxon>
        <taxon>Phyllostictaceae</taxon>
        <taxon>Phyllosticta</taxon>
    </lineage>
</organism>
<evidence type="ECO:0000256" key="2">
    <source>
        <dbReference type="SAM" id="MobiDB-lite"/>
    </source>
</evidence>
<evidence type="ECO:0008006" key="5">
    <source>
        <dbReference type="Google" id="ProtNLM"/>
    </source>
</evidence>
<dbReference type="Gene3D" id="2.40.50.40">
    <property type="match status" value="1"/>
</dbReference>
<feature type="compositionally biased region" description="Basic and acidic residues" evidence="2">
    <location>
        <begin position="182"/>
        <end position="197"/>
    </location>
</feature>
<feature type="region of interest" description="Disordered" evidence="2">
    <location>
        <begin position="136"/>
        <end position="260"/>
    </location>
</feature>
<proteinExistence type="predicted"/>
<name>A0ABR1LMR3_9PEZI</name>
<dbReference type="InterPro" id="IPR016197">
    <property type="entry name" value="Chromo-like_dom_sf"/>
</dbReference>
<comment type="subunit">
    <text evidence="1">Component of the NuA4 histone acetyltransferase complex.</text>
</comment>
<evidence type="ECO:0000313" key="4">
    <source>
        <dbReference type="Proteomes" id="UP001365128"/>
    </source>
</evidence>